<proteinExistence type="predicted"/>
<feature type="non-terminal residue" evidence="1">
    <location>
        <position position="1"/>
    </location>
</feature>
<accession>A0ABN7WQV1</accession>
<comment type="caution">
    <text evidence="1">The sequence shown here is derived from an EMBL/GenBank/DDBJ whole genome shotgun (WGS) entry which is preliminary data.</text>
</comment>
<dbReference type="EMBL" id="CAJVQB010054390">
    <property type="protein sequence ID" value="CAG8836805.1"/>
    <property type="molecule type" value="Genomic_DNA"/>
</dbReference>
<organism evidence="1 2">
    <name type="scientific">Gigaspora margarita</name>
    <dbReference type="NCBI Taxonomy" id="4874"/>
    <lineage>
        <taxon>Eukaryota</taxon>
        <taxon>Fungi</taxon>
        <taxon>Fungi incertae sedis</taxon>
        <taxon>Mucoromycota</taxon>
        <taxon>Glomeromycotina</taxon>
        <taxon>Glomeromycetes</taxon>
        <taxon>Diversisporales</taxon>
        <taxon>Gigasporaceae</taxon>
        <taxon>Gigaspora</taxon>
    </lineage>
</organism>
<dbReference type="Proteomes" id="UP000789901">
    <property type="component" value="Unassembled WGS sequence"/>
</dbReference>
<reference evidence="1 2" key="1">
    <citation type="submission" date="2021-06" db="EMBL/GenBank/DDBJ databases">
        <authorList>
            <person name="Kallberg Y."/>
            <person name="Tangrot J."/>
            <person name="Rosling A."/>
        </authorList>
    </citation>
    <scope>NUCLEOTIDE SEQUENCE [LARGE SCALE GENOMIC DNA]</scope>
    <source>
        <strain evidence="1 2">120-4 pot B 10/14</strain>
    </source>
</reference>
<name>A0ABN7WQV1_GIGMA</name>
<keyword evidence="2" id="KW-1185">Reference proteome</keyword>
<evidence type="ECO:0000313" key="1">
    <source>
        <dbReference type="EMBL" id="CAG8836805.1"/>
    </source>
</evidence>
<feature type="non-terminal residue" evidence="1">
    <location>
        <position position="102"/>
    </location>
</feature>
<sequence length="102" mass="11981">LNASTTKIRSKFISSQKALSVSKARILSFKAKIRKLEYKLEELKLDQIVYNSNLIEEPNKQEEVYPLEKTTLDLTKSTKYKLSNWVNNSLKDSIYYFKLEDK</sequence>
<protein>
    <submittedName>
        <fullName evidence="1">20229_t:CDS:1</fullName>
    </submittedName>
</protein>
<gene>
    <name evidence="1" type="ORF">GMARGA_LOCUS33215</name>
</gene>
<evidence type="ECO:0000313" key="2">
    <source>
        <dbReference type="Proteomes" id="UP000789901"/>
    </source>
</evidence>